<dbReference type="OMA" id="VTPMAMK"/>
<name>A0A7V4XR21_9BACT</name>
<dbReference type="PANTHER" id="PTHR15004:SF0">
    <property type="entry name" value="GLUTAMYL-TRNA(GLN) AMIDOTRANSFERASE SUBUNIT C, MITOCHONDRIAL"/>
    <property type="match status" value="1"/>
</dbReference>
<keyword evidence="1" id="KW-0067">ATP-binding</keyword>
<sequence length="107" mass="11590">MAENQAVTLEDVRRVAELANLELTSDEESRMLRDLGAILGHVQQLNALDTAAVEPLAQIAELLTGVEGRAAALRVDEIRPSLDREPVLAGAPSADSTYFKVPKVIER</sequence>
<keyword evidence="1" id="KW-0547">Nucleotide-binding</keyword>
<dbReference type="HAMAP" id="MF_00122">
    <property type="entry name" value="GatC"/>
    <property type="match status" value="1"/>
</dbReference>
<evidence type="ECO:0000256" key="1">
    <source>
        <dbReference type="HAMAP-Rule" id="MF_00122"/>
    </source>
</evidence>
<accession>A0A7V4XR21</accession>
<comment type="function">
    <text evidence="1">Allows the formation of correctly charged Asn-tRNA(Asn) or Gln-tRNA(Gln) through the transamidation of misacylated Asp-tRNA(Asn) or Glu-tRNA(Gln) in organisms which lack either or both of asparaginyl-tRNA or glutaminyl-tRNA synthetases. The reaction takes place in the presence of glutamine and ATP through an activated phospho-Asp-tRNA(Asn) or phospho-Glu-tRNA(Gln).</text>
</comment>
<dbReference type="Gene3D" id="1.10.20.60">
    <property type="entry name" value="Glu-tRNAGln amidotransferase C subunit, N-terminal domain"/>
    <property type="match status" value="1"/>
</dbReference>
<reference evidence="2" key="1">
    <citation type="journal article" date="2020" name="mSystems">
        <title>Genome- and Community-Level Interaction Insights into Carbon Utilization and Element Cycling Functions of Hydrothermarchaeota in Hydrothermal Sediment.</title>
        <authorList>
            <person name="Zhou Z."/>
            <person name="Liu Y."/>
            <person name="Xu W."/>
            <person name="Pan J."/>
            <person name="Luo Z.H."/>
            <person name="Li M."/>
        </authorList>
    </citation>
    <scope>NUCLEOTIDE SEQUENCE [LARGE SCALE GENOMIC DNA]</scope>
    <source>
        <strain evidence="2">SpSt-855</strain>
    </source>
</reference>
<dbReference type="GO" id="GO:0070681">
    <property type="term" value="P:glutaminyl-tRNAGln biosynthesis via transamidation"/>
    <property type="evidence" value="ECO:0007669"/>
    <property type="project" value="TreeGrafter"/>
</dbReference>
<comment type="subunit">
    <text evidence="1">Heterotrimer of A, B and C subunits.</text>
</comment>
<dbReference type="PANTHER" id="PTHR15004">
    <property type="entry name" value="GLUTAMYL-TRNA(GLN) AMIDOTRANSFERASE SUBUNIT C, MITOCHONDRIAL"/>
    <property type="match status" value="1"/>
</dbReference>
<dbReference type="NCBIfam" id="TIGR00135">
    <property type="entry name" value="gatC"/>
    <property type="match status" value="1"/>
</dbReference>
<dbReference type="EMBL" id="DTKL01000015">
    <property type="protein sequence ID" value="HGY93530.1"/>
    <property type="molecule type" value="Genomic_DNA"/>
</dbReference>
<dbReference type="GO" id="GO:0016740">
    <property type="term" value="F:transferase activity"/>
    <property type="evidence" value="ECO:0007669"/>
    <property type="project" value="UniProtKB-KW"/>
</dbReference>
<dbReference type="SUPFAM" id="SSF141000">
    <property type="entry name" value="Glu-tRNAGln amidotransferase C subunit"/>
    <property type="match status" value="1"/>
</dbReference>
<dbReference type="Pfam" id="PF02686">
    <property type="entry name" value="GatC"/>
    <property type="match status" value="1"/>
</dbReference>
<keyword evidence="1" id="KW-0436">Ligase</keyword>
<comment type="catalytic activity">
    <reaction evidence="1">
        <text>L-aspartyl-tRNA(Asn) + L-glutamine + ATP + H2O = L-asparaginyl-tRNA(Asn) + L-glutamate + ADP + phosphate + 2 H(+)</text>
        <dbReference type="Rhea" id="RHEA:14513"/>
        <dbReference type="Rhea" id="RHEA-COMP:9674"/>
        <dbReference type="Rhea" id="RHEA-COMP:9677"/>
        <dbReference type="ChEBI" id="CHEBI:15377"/>
        <dbReference type="ChEBI" id="CHEBI:15378"/>
        <dbReference type="ChEBI" id="CHEBI:29985"/>
        <dbReference type="ChEBI" id="CHEBI:30616"/>
        <dbReference type="ChEBI" id="CHEBI:43474"/>
        <dbReference type="ChEBI" id="CHEBI:58359"/>
        <dbReference type="ChEBI" id="CHEBI:78515"/>
        <dbReference type="ChEBI" id="CHEBI:78516"/>
        <dbReference type="ChEBI" id="CHEBI:456216"/>
    </reaction>
</comment>
<proteinExistence type="inferred from homology"/>
<keyword evidence="2" id="KW-0808">Transferase</keyword>
<comment type="similarity">
    <text evidence="1">Belongs to the GatC family.</text>
</comment>
<comment type="catalytic activity">
    <reaction evidence="1">
        <text>L-glutamyl-tRNA(Gln) + L-glutamine + ATP + H2O = L-glutaminyl-tRNA(Gln) + L-glutamate + ADP + phosphate + H(+)</text>
        <dbReference type="Rhea" id="RHEA:17521"/>
        <dbReference type="Rhea" id="RHEA-COMP:9681"/>
        <dbReference type="Rhea" id="RHEA-COMP:9684"/>
        <dbReference type="ChEBI" id="CHEBI:15377"/>
        <dbReference type="ChEBI" id="CHEBI:15378"/>
        <dbReference type="ChEBI" id="CHEBI:29985"/>
        <dbReference type="ChEBI" id="CHEBI:30616"/>
        <dbReference type="ChEBI" id="CHEBI:43474"/>
        <dbReference type="ChEBI" id="CHEBI:58359"/>
        <dbReference type="ChEBI" id="CHEBI:78520"/>
        <dbReference type="ChEBI" id="CHEBI:78521"/>
        <dbReference type="ChEBI" id="CHEBI:456216"/>
    </reaction>
</comment>
<organism evidence="2">
    <name type="scientific">Acidobacterium capsulatum</name>
    <dbReference type="NCBI Taxonomy" id="33075"/>
    <lineage>
        <taxon>Bacteria</taxon>
        <taxon>Pseudomonadati</taxon>
        <taxon>Acidobacteriota</taxon>
        <taxon>Terriglobia</taxon>
        <taxon>Terriglobales</taxon>
        <taxon>Acidobacteriaceae</taxon>
        <taxon>Acidobacterium</taxon>
    </lineage>
</organism>
<gene>
    <name evidence="1 2" type="primary">gatC</name>
    <name evidence="2" type="ORF">ENW50_02400</name>
</gene>
<protein>
    <recommendedName>
        <fullName evidence="1">Aspartyl/glutamyl-tRNA(Asn/Gln) amidotransferase subunit C</fullName>
        <shortName evidence="1">Asp/Glu-ADT subunit C</shortName>
        <ecNumber evidence="1">6.3.5.-</ecNumber>
    </recommendedName>
</protein>
<dbReference type="AlphaFoldDB" id="A0A7V4XR21"/>
<dbReference type="InterPro" id="IPR036113">
    <property type="entry name" value="Asp/Glu-ADT_sf_sub_c"/>
</dbReference>
<dbReference type="GO" id="GO:0006450">
    <property type="term" value="P:regulation of translational fidelity"/>
    <property type="evidence" value="ECO:0007669"/>
    <property type="project" value="InterPro"/>
</dbReference>
<dbReference type="InterPro" id="IPR003837">
    <property type="entry name" value="GatC"/>
</dbReference>
<evidence type="ECO:0000313" key="2">
    <source>
        <dbReference type="EMBL" id="HGY93530.1"/>
    </source>
</evidence>
<dbReference type="GO" id="GO:0050567">
    <property type="term" value="F:glutaminyl-tRNA synthase (glutamine-hydrolyzing) activity"/>
    <property type="evidence" value="ECO:0007669"/>
    <property type="project" value="UniProtKB-UniRule"/>
</dbReference>
<keyword evidence="1" id="KW-0648">Protein biosynthesis</keyword>
<comment type="caution">
    <text evidence="2">The sequence shown here is derived from an EMBL/GenBank/DDBJ whole genome shotgun (WGS) entry which is preliminary data.</text>
</comment>
<dbReference type="GO" id="GO:0005524">
    <property type="term" value="F:ATP binding"/>
    <property type="evidence" value="ECO:0007669"/>
    <property type="project" value="UniProtKB-KW"/>
</dbReference>
<dbReference type="EC" id="6.3.5.-" evidence="1"/>
<dbReference type="GO" id="GO:0006412">
    <property type="term" value="P:translation"/>
    <property type="evidence" value="ECO:0007669"/>
    <property type="project" value="UniProtKB-UniRule"/>
</dbReference>